<evidence type="ECO:0000313" key="4">
    <source>
        <dbReference type="Proteomes" id="UP000027265"/>
    </source>
</evidence>
<dbReference type="PANTHER" id="PTHR42769">
    <property type="entry name" value="SUPEROXIDE DISMUTASE"/>
    <property type="match status" value="1"/>
</dbReference>
<dbReference type="Proteomes" id="UP000027265">
    <property type="component" value="Unassembled WGS sequence"/>
</dbReference>
<gene>
    <name evidence="3" type="ORF">JAAARDRAFT_167828</name>
</gene>
<dbReference type="SUPFAM" id="SSF46609">
    <property type="entry name" value="Fe,Mn superoxide dismutase (SOD), N-terminal domain"/>
    <property type="match status" value="1"/>
</dbReference>
<dbReference type="SUPFAM" id="SSF54719">
    <property type="entry name" value="Fe,Mn superoxide dismutase (SOD), C-terminal domain"/>
    <property type="match status" value="1"/>
</dbReference>
<name>A0A067QQR6_9AGAM</name>
<evidence type="ECO:0000313" key="3">
    <source>
        <dbReference type="EMBL" id="KDQ64996.1"/>
    </source>
</evidence>
<feature type="compositionally biased region" description="Low complexity" evidence="1">
    <location>
        <begin position="237"/>
        <end position="258"/>
    </location>
</feature>
<proteinExistence type="predicted"/>
<keyword evidence="4" id="KW-1185">Reference proteome</keyword>
<sequence length="373" mass="40779">MNSLALRLQPSHSCLRASRTVSSWKSLRPESAVLVRSRHVHTRRKLPYPIDNGLGSFLSPEGLKTLAIDYQEGLLERLNDQVKESPEMNQSLVQTILNTARDRNKVLAFNYATQAFNNSFFLDNLAPLEEGQLNHEHKMSQLIHKIKLQYGSIDQMKSSVAAAATGIFSSGWVWFVTDTSGNLGVIPTFGTGTLLVRSSRQMAGNHENDVLGVPEPGSESAAEAKEVANHTDPNPVPHSQSSHPTPTSPTSGLSHSPSPLNPSTPSRTFHATPSARAADPFSSPASSLWDPLPLSDAGLAETTTQTIAKSDIASIGETLIPLFCISVYEHAWLSSGYGIWGKEEYLKRFWTVLDWGKVEATYQKFGATSADRR</sequence>
<dbReference type="HOGENOM" id="CLU_057349_2_0_1"/>
<protein>
    <recommendedName>
        <fullName evidence="2">Manganese/iron superoxide dismutase C-terminal domain-containing protein</fullName>
    </recommendedName>
</protein>
<dbReference type="Gene3D" id="3.55.40.20">
    <property type="entry name" value="Iron/manganese superoxide dismutase, C-terminal domain"/>
    <property type="match status" value="2"/>
</dbReference>
<dbReference type="STRING" id="933084.A0A067QQR6"/>
<organism evidence="3 4">
    <name type="scientific">Jaapia argillacea MUCL 33604</name>
    <dbReference type="NCBI Taxonomy" id="933084"/>
    <lineage>
        <taxon>Eukaryota</taxon>
        <taxon>Fungi</taxon>
        <taxon>Dikarya</taxon>
        <taxon>Basidiomycota</taxon>
        <taxon>Agaricomycotina</taxon>
        <taxon>Agaricomycetes</taxon>
        <taxon>Agaricomycetidae</taxon>
        <taxon>Jaapiales</taxon>
        <taxon>Jaapiaceae</taxon>
        <taxon>Jaapia</taxon>
    </lineage>
</organism>
<feature type="domain" description="Manganese/iron superoxide dismutase C-terminal" evidence="2">
    <location>
        <begin position="140"/>
        <end position="193"/>
    </location>
</feature>
<dbReference type="InParanoid" id="A0A067QQR6"/>
<feature type="domain" description="Manganese/iron superoxide dismutase C-terminal" evidence="2">
    <location>
        <begin position="304"/>
        <end position="360"/>
    </location>
</feature>
<dbReference type="PANTHER" id="PTHR42769:SF3">
    <property type="entry name" value="SUPEROXIDE DISMUTASE [FE] 2, CHLOROPLASTIC"/>
    <property type="match status" value="1"/>
</dbReference>
<dbReference type="OrthoDB" id="275227at2759"/>
<feature type="region of interest" description="Disordered" evidence="1">
    <location>
        <begin position="206"/>
        <end position="284"/>
    </location>
</feature>
<evidence type="ECO:0000259" key="2">
    <source>
        <dbReference type="Pfam" id="PF02777"/>
    </source>
</evidence>
<dbReference type="AlphaFoldDB" id="A0A067QQR6"/>
<dbReference type="GO" id="GO:0046872">
    <property type="term" value="F:metal ion binding"/>
    <property type="evidence" value="ECO:0007669"/>
    <property type="project" value="InterPro"/>
</dbReference>
<dbReference type="InterPro" id="IPR036314">
    <property type="entry name" value="SOD_C_sf"/>
</dbReference>
<dbReference type="GO" id="GO:0004784">
    <property type="term" value="F:superoxide dismutase activity"/>
    <property type="evidence" value="ECO:0007669"/>
    <property type="project" value="InterPro"/>
</dbReference>
<reference evidence="4" key="1">
    <citation type="journal article" date="2014" name="Proc. Natl. Acad. Sci. U.S.A.">
        <title>Extensive sampling of basidiomycete genomes demonstrates inadequacy of the white-rot/brown-rot paradigm for wood decay fungi.</title>
        <authorList>
            <person name="Riley R."/>
            <person name="Salamov A.A."/>
            <person name="Brown D.W."/>
            <person name="Nagy L.G."/>
            <person name="Floudas D."/>
            <person name="Held B.W."/>
            <person name="Levasseur A."/>
            <person name="Lombard V."/>
            <person name="Morin E."/>
            <person name="Otillar R."/>
            <person name="Lindquist E.A."/>
            <person name="Sun H."/>
            <person name="LaButti K.M."/>
            <person name="Schmutz J."/>
            <person name="Jabbour D."/>
            <person name="Luo H."/>
            <person name="Baker S.E."/>
            <person name="Pisabarro A.G."/>
            <person name="Walton J.D."/>
            <person name="Blanchette R.A."/>
            <person name="Henrissat B."/>
            <person name="Martin F."/>
            <person name="Cullen D."/>
            <person name="Hibbett D.S."/>
            <person name="Grigoriev I.V."/>
        </authorList>
    </citation>
    <scope>NUCLEOTIDE SEQUENCE [LARGE SCALE GENOMIC DNA]</scope>
    <source>
        <strain evidence="4">MUCL 33604</strain>
    </source>
</reference>
<dbReference type="InterPro" id="IPR036324">
    <property type="entry name" value="Mn/Fe_SOD_N_sf"/>
</dbReference>
<dbReference type="EMBL" id="KL197709">
    <property type="protein sequence ID" value="KDQ64996.1"/>
    <property type="molecule type" value="Genomic_DNA"/>
</dbReference>
<evidence type="ECO:0000256" key="1">
    <source>
        <dbReference type="SAM" id="MobiDB-lite"/>
    </source>
</evidence>
<accession>A0A067QQR6</accession>
<dbReference type="InterPro" id="IPR019832">
    <property type="entry name" value="Mn/Fe_SOD_C"/>
</dbReference>
<dbReference type="Pfam" id="PF02777">
    <property type="entry name" value="Sod_Fe_C"/>
    <property type="match status" value="2"/>
</dbReference>
<feature type="compositionally biased region" description="Polar residues" evidence="1">
    <location>
        <begin position="261"/>
        <end position="271"/>
    </location>
</feature>